<sequence>MKNLLKLSLIVFLTVFATSCSDDDNGDVNAGEVTIAAFVQNNPDYSSMQAALVRTGLVETLDGSTEYTVFAPNNVAFEAFLNANGFASLDDVPVDVLTNVLLNHVVPGNNDSASLSTGYINSLATFGTTTNNLSLYVDTSAGVRINNEASVTTPDVAVSNGVIHAVDAVIGIPTIVTQATANSGFSILVEALIAASDANIDYVALLSGTASSPFTVFAPDNAAFNNLLTTLGYSSLSDIPQPVLQLVLNYHVLAGVNVRAEDLTDGQTATTFQGEDITISLANGPQIIDATGMPANISVTNVQTSNGVIHAIDKVLLPQEVIDIVDPTIAGLAMMTADLSSLAEALTITGLDTVLDDRNAEFTVFAPVNSAFDLFLTANGFASLSDVPVDVLTQVILNHALTGTVLSSSLSTSYTSTLATYGTSANNLSLYINTESGVTLNGISTVTTADINAANGVVHIVDSVIALPTVVTFAVADPTFGTLVSALTRPDQPDFVSVLSTANGTSPAPFTVFAPTNTAFEDLLTELGISSLDDIDTATLTATLNTHVIAGANVREENLVDGTVSTLGDDIVINATNATITDQNGRISNIIVTNVQAANGVVHAIDKVLLPQ</sequence>
<dbReference type="PROSITE" id="PS51257">
    <property type="entry name" value="PROKAR_LIPOPROTEIN"/>
    <property type="match status" value="1"/>
</dbReference>
<keyword evidence="1" id="KW-0732">Signal</keyword>
<dbReference type="EMBL" id="CP027062">
    <property type="protein sequence ID" value="AVI50016.1"/>
    <property type="molecule type" value="Genomic_DNA"/>
</dbReference>
<dbReference type="PROSITE" id="PS50213">
    <property type="entry name" value="FAS1"/>
    <property type="match status" value="4"/>
</dbReference>
<feature type="signal peptide" evidence="1">
    <location>
        <begin position="1"/>
        <end position="17"/>
    </location>
</feature>
<evidence type="ECO:0000313" key="4">
    <source>
        <dbReference type="Proteomes" id="UP000238442"/>
    </source>
</evidence>
<dbReference type="SMART" id="SM00554">
    <property type="entry name" value="FAS1"/>
    <property type="match status" value="4"/>
</dbReference>
<protein>
    <submittedName>
        <fullName evidence="3">Fasciclin</fullName>
    </submittedName>
</protein>
<accession>A0A2S0HTR0</accession>
<dbReference type="GO" id="GO:0005615">
    <property type="term" value="C:extracellular space"/>
    <property type="evidence" value="ECO:0007669"/>
    <property type="project" value="TreeGrafter"/>
</dbReference>
<gene>
    <name evidence="3" type="ORF">C5O00_02065</name>
</gene>
<dbReference type="InterPro" id="IPR036378">
    <property type="entry name" value="FAS1_dom_sf"/>
</dbReference>
<dbReference type="Pfam" id="PF02469">
    <property type="entry name" value="Fasciclin"/>
    <property type="match status" value="4"/>
</dbReference>
<feature type="domain" description="FAS1" evidence="2">
    <location>
        <begin position="467"/>
        <end position="609"/>
    </location>
</feature>
<name>A0A2S0HTR0_9FLAO</name>
<organism evidence="3 4">
    <name type="scientific">Pukyongia salina</name>
    <dbReference type="NCBI Taxonomy" id="2094025"/>
    <lineage>
        <taxon>Bacteria</taxon>
        <taxon>Pseudomonadati</taxon>
        <taxon>Bacteroidota</taxon>
        <taxon>Flavobacteriia</taxon>
        <taxon>Flavobacteriales</taxon>
        <taxon>Flavobacteriaceae</taxon>
        <taxon>Pukyongia</taxon>
    </lineage>
</organism>
<evidence type="ECO:0000256" key="1">
    <source>
        <dbReference type="SAM" id="SignalP"/>
    </source>
</evidence>
<dbReference type="InterPro" id="IPR050904">
    <property type="entry name" value="Adhesion/Biosynth-related"/>
</dbReference>
<dbReference type="InterPro" id="IPR000782">
    <property type="entry name" value="FAS1_domain"/>
</dbReference>
<dbReference type="PANTHER" id="PTHR10900">
    <property type="entry name" value="PERIOSTIN-RELATED"/>
    <property type="match status" value="1"/>
</dbReference>
<dbReference type="Gene3D" id="2.30.180.10">
    <property type="entry name" value="FAS1 domain"/>
    <property type="match status" value="4"/>
</dbReference>
<dbReference type="KEGG" id="aue:C5O00_02065"/>
<dbReference type="AlphaFoldDB" id="A0A2S0HTR0"/>
<feature type="domain" description="FAS1" evidence="2">
    <location>
        <begin position="32"/>
        <end position="170"/>
    </location>
</feature>
<feature type="chain" id="PRO_5015403718" evidence="1">
    <location>
        <begin position="18"/>
        <end position="612"/>
    </location>
</feature>
<dbReference type="RefSeq" id="WP_105214480.1">
    <property type="nucleotide sequence ID" value="NZ_CP027062.1"/>
</dbReference>
<dbReference type="SUPFAM" id="SSF82153">
    <property type="entry name" value="FAS1 domain"/>
    <property type="match status" value="4"/>
</dbReference>
<feature type="domain" description="FAS1" evidence="2">
    <location>
        <begin position="172"/>
        <end position="316"/>
    </location>
</feature>
<keyword evidence="4" id="KW-1185">Reference proteome</keyword>
<reference evidence="3 4" key="1">
    <citation type="submission" date="2018-02" db="EMBL/GenBank/DDBJ databases">
        <title>Genomic analysis of the strain RR4-38 isolated from a seawater recirculating aquaculture system.</title>
        <authorList>
            <person name="Kim Y.-S."/>
            <person name="Jang Y.H."/>
            <person name="Kim K.-H."/>
        </authorList>
    </citation>
    <scope>NUCLEOTIDE SEQUENCE [LARGE SCALE GENOMIC DNA]</scope>
    <source>
        <strain evidence="3 4">RR4-38</strain>
    </source>
</reference>
<evidence type="ECO:0000259" key="2">
    <source>
        <dbReference type="PROSITE" id="PS50213"/>
    </source>
</evidence>
<evidence type="ECO:0000313" key="3">
    <source>
        <dbReference type="EMBL" id="AVI50016.1"/>
    </source>
</evidence>
<dbReference type="Proteomes" id="UP000238442">
    <property type="component" value="Chromosome"/>
</dbReference>
<dbReference type="OrthoDB" id="9800666at2"/>
<proteinExistence type="predicted"/>
<feature type="domain" description="FAS1" evidence="2">
    <location>
        <begin position="326"/>
        <end position="465"/>
    </location>
</feature>
<dbReference type="PANTHER" id="PTHR10900:SF77">
    <property type="entry name" value="FI19380P1"/>
    <property type="match status" value="1"/>
</dbReference>